<feature type="region of interest" description="Disordered" evidence="1">
    <location>
        <begin position="34"/>
        <end position="85"/>
    </location>
</feature>
<comment type="caution">
    <text evidence="2">The sequence shown here is derived from an EMBL/GenBank/DDBJ whole genome shotgun (WGS) entry which is preliminary data.</text>
</comment>
<accession>A0A6P2C4D4</accession>
<evidence type="ECO:0000313" key="2">
    <source>
        <dbReference type="EMBL" id="TVZ06269.1"/>
    </source>
</evidence>
<evidence type="ECO:0000313" key="3">
    <source>
        <dbReference type="Proteomes" id="UP000460272"/>
    </source>
</evidence>
<dbReference type="AlphaFoldDB" id="A0A6P2C4D4"/>
<evidence type="ECO:0000256" key="1">
    <source>
        <dbReference type="SAM" id="MobiDB-lite"/>
    </source>
</evidence>
<organism evidence="2 3">
    <name type="scientific">Trebonia kvetii</name>
    <dbReference type="NCBI Taxonomy" id="2480626"/>
    <lineage>
        <taxon>Bacteria</taxon>
        <taxon>Bacillati</taxon>
        <taxon>Actinomycetota</taxon>
        <taxon>Actinomycetes</taxon>
        <taxon>Streptosporangiales</taxon>
        <taxon>Treboniaceae</taxon>
        <taxon>Trebonia</taxon>
    </lineage>
</organism>
<protein>
    <submittedName>
        <fullName evidence="2">Uncharacterized protein</fullName>
    </submittedName>
</protein>
<dbReference type="EMBL" id="RPFW01000001">
    <property type="protein sequence ID" value="TVZ06269.1"/>
    <property type="molecule type" value="Genomic_DNA"/>
</dbReference>
<gene>
    <name evidence="2" type="ORF">EAS64_02185</name>
</gene>
<dbReference type="Proteomes" id="UP000460272">
    <property type="component" value="Unassembled WGS sequence"/>
</dbReference>
<reference evidence="2 3" key="1">
    <citation type="submission" date="2018-11" db="EMBL/GenBank/DDBJ databases">
        <title>Trebonia kvetii gen.nov., sp.nov., a novel acidophilic actinobacterium, and proposal of the new actinobacterial family Treboniaceae fam. nov.</title>
        <authorList>
            <person name="Rapoport D."/>
            <person name="Sagova-Mareckova M."/>
            <person name="Sedlacek I."/>
            <person name="Provaznik J."/>
            <person name="Kralova S."/>
            <person name="Pavlinic D."/>
            <person name="Benes V."/>
            <person name="Kopecky J."/>
        </authorList>
    </citation>
    <scope>NUCLEOTIDE SEQUENCE [LARGE SCALE GENOMIC DNA]</scope>
    <source>
        <strain evidence="2 3">15Tr583</strain>
    </source>
</reference>
<keyword evidence="3" id="KW-1185">Reference proteome</keyword>
<sequence>MHSIMYEVARQRIADQQRAAVKDGEARVSRAAARARRRARNEAAEPIATPAIPDYPHELLAAAGRETVPAQRPEAGRGRHARAGR</sequence>
<proteinExistence type="predicted"/>
<dbReference type="RefSeq" id="WP_145851023.1">
    <property type="nucleotide sequence ID" value="NZ_RPFW01000001.1"/>
</dbReference>
<name>A0A6P2C4D4_9ACTN</name>